<feature type="domain" description="PB1" evidence="2">
    <location>
        <begin position="4"/>
        <end position="87"/>
    </location>
</feature>
<gene>
    <name evidence="3" type="ORF">LLUT_LOCUS7848</name>
</gene>
<dbReference type="SMART" id="SM00666">
    <property type="entry name" value="PB1"/>
    <property type="match status" value="1"/>
</dbReference>
<dbReference type="InterPro" id="IPR000270">
    <property type="entry name" value="PB1_dom"/>
</dbReference>
<dbReference type="PANTHER" id="PTHR20930:SF0">
    <property type="entry name" value="PROTEIN ILRUN"/>
    <property type="match status" value="1"/>
</dbReference>
<dbReference type="PANTHER" id="PTHR20930">
    <property type="entry name" value="OVARIAN CARCINOMA ANTIGEN CA125-RELATED"/>
    <property type="match status" value="1"/>
</dbReference>
<dbReference type="Gene3D" id="1.10.8.10">
    <property type="entry name" value="DNA helicase RuvA subunit, C-terminal domain"/>
    <property type="match status" value="2"/>
</dbReference>
<evidence type="ECO:0000259" key="2">
    <source>
        <dbReference type="SMART" id="SM00666"/>
    </source>
</evidence>
<feature type="region of interest" description="Disordered" evidence="1">
    <location>
        <begin position="306"/>
        <end position="337"/>
    </location>
</feature>
<organism evidence="3 4">
    <name type="scientific">Lupinus luteus</name>
    <name type="common">European yellow lupine</name>
    <dbReference type="NCBI Taxonomy" id="3873"/>
    <lineage>
        <taxon>Eukaryota</taxon>
        <taxon>Viridiplantae</taxon>
        <taxon>Streptophyta</taxon>
        <taxon>Embryophyta</taxon>
        <taxon>Tracheophyta</taxon>
        <taxon>Spermatophyta</taxon>
        <taxon>Magnoliopsida</taxon>
        <taxon>eudicotyledons</taxon>
        <taxon>Gunneridae</taxon>
        <taxon>Pentapetalae</taxon>
        <taxon>rosids</taxon>
        <taxon>fabids</taxon>
        <taxon>Fabales</taxon>
        <taxon>Fabaceae</taxon>
        <taxon>Papilionoideae</taxon>
        <taxon>50 kb inversion clade</taxon>
        <taxon>genistoids sensu lato</taxon>
        <taxon>core genistoids</taxon>
        <taxon>Genisteae</taxon>
        <taxon>Lupinus</taxon>
    </lineage>
</organism>
<comment type="caution">
    <text evidence="3">The sequence shown here is derived from an EMBL/GenBank/DDBJ whole genome shotgun (WGS) entry which is preliminary data.</text>
</comment>
<dbReference type="Gene3D" id="3.10.20.90">
    <property type="entry name" value="Phosphatidylinositol 3-kinase Catalytic Subunit, Chain A, domain 1"/>
    <property type="match status" value="1"/>
</dbReference>
<proteinExistence type="predicted"/>
<keyword evidence="4" id="KW-1185">Reference proteome</keyword>
<dbReference type="InterPro" id="IPR013783">
    <property type="entry name" value="Ig-like_fold"/>
</dbReference>
<feature type="compositionally biased region" description="Polar residues" evidence="1">
    <location>
        <begin position="306"/>
        <end position="321"/>
    </location>
</feature>
<evidence type="ECO:0000256" key="1">
    <source>
        <dbReference type="SAM" id="MobiDB-lite"/>
    </source>
</evidence>
<feature type="region of interest" description="Disordered" evidence="1">
    <location>
        <begin position="870"/>
        <end position="899"/>
    </location>
</feature>
<dbReference type="EMBL" id="CAXHTB010000005">
    <property type="protein sequence ID" value="CAL0306788.1"/>
    <property type="molecule type" value="Genomic_DNA"/>
</dbReference>
<dbReference type="AlphaFoldDB" id="A0AAV1WCN3"/>
<evidence type="ECO:0000313" key="4">
    <source>
        <dbReference type="Proteomes" id="UP001497480"/>
    </source>
</evidence>
<feature type="region of interest" description="Disordered" evidence="1">
    <location>
        <begin position="150"/>
        <end position="188"/>
    </location>
</feature>
<dbReference type="InterPro" id="IPR032350">
    <property type="entry name" value="Nbr1_FW"/>
</dbReference>
<dbReference type="Proteomes" id="UP001497480">
    <property type="component" value="Unassembled WGS sequence"/>
</dbReference>
<dbReference type="CDD" id="cd14947">
    <property type="entry name" value="NBR1_like"/>
    <property type="match status" value="1"/>
</dbReference>
<name>A0AAV1WCN3_LUPLU</name>
<dbReference type="Pfam" id="PF16158">
    <property type="entry name" value="N_BRCA1_IG"/>
    <property type="match status" value="1"/>
</dbReference>
<dbReference type="Pfam" id="PF00564">
    <property type="entry name" value="PB1"/>
    <property type="match status" value="1"/>
</dbReference>
<dbReference type="Gene3D" id="2.60.40.10">
    <property type="entry name" value="Immunoglobulins"/>
    <property type="match status" value="1"/>
</dbReference>
<dbReference type="Pfam" id="PF24932">
    <property type="entry name" value="UBA_NBR1_C"/>
    <property type="match status" value="1"/>
</dbReference>
<dbReference type="SUPFAM" id="SSF54277">
    <property type="entry name" value="CAD &amp; PB1 domains"/>
    <property type="match status" value="1"/>
</dbReference>
<reference evidence="3 4" key="1">
    <citation type="submission" date="2024-03" db="EMBL/GenBank/DDBJ databases">
        <authorList>
            <person name="Martinez-Hernandez J."/>
        </authorList>
    </citation>
    <scope>NUCLEOTIDE SEQUENCE [LARGE SCALE GENOMIC DNA]</scope>
</reference>
<sequence>MESTIVIKVRYADTLWRYNAPVNENNQLDLNMVGLKSKIRSHFNFAADSNLMLRYMDQDSDWVTLVDDDDLNDMMRQRLPYLRTDVHMSNDSGAKSSALSNDNVAIADVLKSVHEPLNNALSSLCLVSKALSSASPVFYNLADTISEVGKPIPNSDSQPDVAAGPSSKNGAPGEHAISETEGPKFRNVNRIHITSGSSSKKRCPSDPARGLQPVCGDSFNAMHFHDVANFMSEMREPVPNSLLLWPHVMGGVPQEHVWPGERGPQSTYVDPTSNGSQAMKAGNLVRGAMERVTPFDLDVSLSDPYPSQSANENITPLSSAVSDVDGEKGKAPTSDYFGHMGKIIRSQNDTSDTDAPPLGNFHTRPLSHMRRRAFCSLFHKGVSRNGCAASPRIGTCFNTKVKLKRLQTGRIPEFPRTLNLARHKLDSRFVRDVTFIDGTMMAPCTVFTKIWRIRNIGTLVWPKGTQLVWIEGDNFSDSHSVDLEVPEEGVPVDKELDVAVDFIAPTLSGTYISYWGMASPSGEKFGQHVWVHIQVDASLKNPFYGSLKGWKLDTPLDVSSSKGTQITDINVQPTEDDAFQSHVPNAFIVPNSEMIDKQQMQMQMQQLVNIYNKTVSAAFAPETFAMGDNKLRQKMGNYFNEAAATANSVAAPTTATYAATAIPETYAATAAPATYAAAATNPATYAAGSNAYATYAAGSNAYATYAGSTAAPATYALATATPEAYAAAAADHAALVASIVAPETYDAAAASPETYAAAVAAPETYAAAAAAPETYAAAAAAPETYAAAAAAPETYAAAAAAPETYAAAAAAPETYAAAAAAPETYAAAAAPETYAAAAAPETYAAAAAPETYAAVAATPATDAADAVTDFSETTPDVSPNQQSAAVDAPSSSLEVGGNNSNEEPLLKELEEMGFKQIDLNNEIPRLNEYNMEQSVDNLYGVSEWDTILLEWHEMGFHNNEMNKKLHMKNNGNIDLIVSDLLEEEHAYLLS</sequence>
<evidence type="ECO:0000313" key="3">
    <source>
        <dbReference type="EMBL" id="CAL0306788.1"/>
    </source>
</evidence>
<protein>
    <recommendedName>
        <fullName evidence="2">PB1 domain-containing protein</fullName>
    </recommendedName>
</protein>
<dbReference type="InterPro" id="IPR056893">
    <property type="entry name" value="UBA_Nbr1_C"/>
</dbReference>
<accession>A0AAV1WCN3</accession>